<name>A0A9W8M222_9FUNG</name>
<accession>A0A9W8M222</accession>
<evidence type="ECO:0000256" key="1">
    <source>
        <dbReference type="SAM" id="SignalP"/>
    </source>
</evidence>
<sequence>MRYFTVIVLIACLMALCNASIVAIYNRNKSIQIDIKDTACVKVDAAFNVSSNNVYSAGYPASFFANNDCTYLVGMAYAGNKDWQFIPRPILSVSVLKSW</sequence>
<gene>
    <name evidence="2" type="ORF">GGH94_004599</name>
</gene>
<keyword evidence="3" id="KW-1185">Reference proteome</keyword>
<feature type="signal peptide" evidence="1">
    <location>
        <begin position="1"/>
        <end position="19"/>
    </location>
</feature>
<keyword evidence="1" id="KW-0732">Signal</keyword>
<comment type="caution">
    <text evidence="2">The sequence shown here is derived from an EMBL/GenBank/DDBJ whole genome shotgun (WGS) entry which is preliminary data.</text>
</comment>
<evidence type="ECO:0008006" key="4">
    <source>
        <dbReference type="Google" id="ProtNLM"/>
    </source>
</evidence>
<organism evidence="2 3">
    <name type="scientific">Coemansia aciculifera</name>
    <dbReference type="NCBI Taxonomy" id="417176"/>
    <lineage>
        <taxon>Eukaryota</taxon>
        <taxon>Fungi</taxon>
        <taxon>Fungi incertae sedis</taxon>
        <taxon>Zoopagomycota</taxon>
        <taxon>Kickxellomycotina</taxon>
        <taxon>Kickxellomycetes</taxon>
        <taxon>Kickxellales</taxon>
        <taxon>Kickxellaceae</taxon>
        <taxon>Coemansia</taxon>
    </lineage>
</organism>
<evidence type="ECO:0000313" key="2">
    <source>
        <dbReference type="EMBL" id="KAJ2861919.1"/>
    </source>
</evidence>
<protein>
    <recommendedName>
        <fullName evidence="4">CUB domain-containing protein</fullName>
    </recommendedName>
</protein>
<reference evidence="2" key="1">
    <citation type="submission" date="2022-07" db="EMBL/GenBank/DDBJ databases">
        <title>Phylogenomic reconstructions and comparative analyses of Kickxellomycotina fungi.</title>
        <authorList>
            <person name="Reynolds N.K."/>
            <person name="Stajich J.E."/>
            <person name="Barry K."/>
            <person name="Grigoriev I.V."/>
            <person name="Crous P."/>
            <person name="Smith M.E."/>
        </authorList>
    </citation>
    <scope>NUCLEOTIDE SEQUENCE</scope>
    <source>
        <strain evidence="2">RSA 476</strain>
    </source>
</reference>
<evidence type="ECO:0000313" key="3">
    <source>
        <dbReference type="Proteomes" id="UP001140074"/>
    </source>
</evidence>
<proteinExistence type="predicted"/>
<dbReference type="Proteomes" id="UP001140074">
    <property type="component" value="Unassembled WGS sequence"/>
</dbReference>
<dbReference type="AlphaFoldDB" id="A0A9W8M222"/>
<feature type="chain" id="PRO_5040783198" description="CUB domain-containing protein" evidence="1">
    <location>
        <begin position="20"/>
        <end position="99"/>
    </location>
</feature>
<dbReference type="EMBL" id="JANBUY010000195">
    <property type="protein sequence ID" value="KAJ2861919.1"/>
    <property type="molecule type" value="Genomic_DNA"/>
</dbReference>